<dbReference type="EC" id="3.6.1.22" evidence="4"/>
<dbReference type="GO" id="GO:0035529">
    <property type="term" value="F:NADH pyrophosphatase activity"/>
    <property type="evidence" value="ECO:0007669"/>
    <property type="project" value="TreeGrafter"/>
</dbReference>
<dbReference type="Proteomes" id="UP000032274">
    <property type="component" value="Unassembled WGS sequence"/>
</dbReference>
<comment type="cofactor">
    <cofactor evidence="1">
        <name>Mg(2+)</name>
        <dbReference type="ChEBI" id="CHEBI:18420"/>
    </cofactor>
</comment>
<dbReference type="EMBL" id="JXIG01000209">
    <property type="protein sequence ID" value="KIU01569.1"/>
    <property type="molecule type" value="Genomic_DNA"/>
</dbReference>
<proteinExistence type="inferred from homology"/>
<dbReference type="PANTHER" id="PTHR42904">
    <property type="entry name" value="NUDIX HYDROLASE, NUDC SUBFAMILY"/>
    <property type="match status" value="1"/>
</dbReference>
<comment type="caution">
    <text evidence="11">The sequence shown here is derived from an EMBL/GenBank/DDBJ whole genome shotgun (WGS) entry which is preliminary data.</text>
</comment>
<sequence length="132" mass="14279">FMLAEHGDKALLGRQPSWPPGRYSALAGFLEVGEAIEEAVRRETFEEAGIRLGAVRYVASQPWPFPASLMVACIGEALNDDIRVDANELEDARWFTRAEVALALARDPAAPFAGPPPHAIAHTLLTAWTEGG</sequence>
<evidence type="ECO:0000256" key="5">
    <source>
        <dbReference type="ARBA" id="ARBA00022723"/>
    </source>
</evidence>
<keyword evidence="6 11" id="KW-0378">Hydrolase</keyword>
<comment type="similarity">
    <text evidence="3">Belongs to the Nudix hydrolase family. NudC subfamily.</text>
</comment>
<dbReference type="PROSITE" id="PS00893">
    <property type="entry name" value="NUDIX_BOX"/>
    <property type="match status" value="1"/>
</dbReference>
<dbReference type="SUPFAM" id="SSF55811">
    <property type="entry name" value="Nudix"/>
    <property type="match status" value="1"/>
</dbReference>
<dbReference type="InterPro" id="IPR049734">
    <property type="entry name" value="NudC-like_C"/>
</dbReference>
<feature type="non-terminal residue" evidence="11">
    <location>
        <position position="1"/>
    </location>
</feature>
<dbReference type="InterPro" id="IPR015797">
    <property type="entry name" value="NUDIX_hydrolase-like_dom_sf"/>
</dbReference>
<dbReference type="PANTHER" id="PTHR42904:SF6">
    <property type="entry name" value="NAD-CAPPED RNA HYDROLASE NUDT12"/>
    <property type="match status" value="1"/>
</dbReference>
<dbReference type="AlphaFoldDB" id="A0AA40JRH9"/>
<dbReference type="GO" id="GO:0006742">
    <property type="term" value="P:NADP+ catabolic process"/>
    <property type="evidence" value="ECO:0007669"/>
    <property type="project" value="TreeGrafter"/>
</dbReference>
<dbReference type="RefSeq" id="WP_044121081.1">
    <property type="nucleotide sequence ID" value="NZ_JXIG01000209.1"/>
</dbReference>
<dbReference type="GO" id="GO:0019677">
    <property type="term" value="P:NAD+ catabolic process"/>
    <property type="evidence" value="ECO:0007669"/>
    <property type="project" value="TreeGrafter"/>
</dbReference>
<dbReference type="CDD" id="cd03429">
    <property type="entry name" value="NUDIX_NADH_pyrophosphatase_Nudt13"/>
    <property type="match status" value="1"/>
</dbReference>
<comment type="catalytic activity">
    <reaction evidence="9">
        <text>a 5'-end NAD(+)-phospho-ribonucleoside in mRNA + H2O = a 5'-end phospho-adenosine-phospho-ribonucleoside in mRNA + beta-nicotinamide D-ribonucleotide + 2 H(+)</text>
        <dbReference type="Rhea" id="RHEA:60876"/>
        <dbReference type="Rhea" id="RHEA-COMP:15698"/>
        <dbReference type="Rhea" id="RHEA-COMP:15719"/>
        <dbReference type="ChEBI" id="CHEBI:14649"/>
        <dbReference type="ChEBI" id="CHEBI:15377"/>
        <dbReference type="ChEBI" id="CHEBI:15378"/>
        <dbReference type="ChEBI" id="CHEBI:144029"/>
        <dbReference type="ChEBI" id="CHEBI:144051"/>
    </reaction>
    <physiologicalReaction direction="left-to-right" evidence="9">
        <dbReference type="Rhea" id="RHEA:60877"/>
    </physiologicalReaction>
</comment>
<evidence type="ECO:0000259" key="10">
    <source>
        <dbReference type="PROSITE" id="PS51462"/>
    </source>
</evidence>
<protein>
    <recommendedName>
        <fullName evidence="4">NAD(+) diphosphatase</fullName>
        <ecNumber evidence="4">3.6.1.22</ecNumber>
    </recommendedName>
</protein>
<evidence type="ECO:0000256" key="3">
    <source>
        <dbReference type="ARBA" id="ARBA00009595"/>
    </source>
</evidence>
<dbReference type="PROSITE" id="PS51462">
    <property type="entry name" value="NUDIX"/>
    <property type="match status" value="1"/>
</dbReference>
<dbReference type="Pfam" id="PF00293">
    <property type="entry name" value="NUDIX"/>
    <property type="match status" value="1"/>
</dbReference>
<accession>A0AA40JRH9</accession>
<dbReference type="GO" id="GO:0005829">
    <property type="term" value="C:cytosol"/>
    <property type="evidence" value="ECO:0007669"/>
    <property type="project" value="TreeGrafter"/>
</dbReference>
<keyword evidence="7" id="KW-0460">Magnesium</keyword>
<evidence type="ECO:0000256" key="9">
    <source>
        <dbReference type="ARBA" id="ARBA00023679"/>
    </source>
</evidence>
<evidence type="ECO:0000256" key="6">
    <source>
        <dbReference type="ARBA" id="ARBA00022801"/>
    </source>
</evidence>
<feature type="domain" description="Nudix hydrolase" evidence="10">
    <location>
        <begin position="1"/>
        <end position="120"/>
    </location>
</feature>
<organism evidence="11 12">
    <name type="scientific">Staphylococcus aureus</name>
    <dbReference type="NCBI Taxonomy" id="1280"/>
    <lineage>
        <taxon>Bacteria</taxon>
        <taxon>Bacillati</taxon>
        <taxon>Bacillota</taxon>
        <taxon>Bacilli</taxon>
        <taxon>Bacillales</taxon>
        <taxon>Staphylococcaceae</taxon>
        <taxon>Staphylococcus</taxon>
    </lineage>
</organism>
<reference evidence="11 12" key="1">
    <citation type="submission" date="2015-01" db="EMBL/GenBank/DDBJ databases">
        <title>Characterization of Swiss Staphylococcus aureus strains involved in food poisoning.</title>
        <authorList>
            <person name="Crovadore J."/>
            <person name="Chablais R."/>
            <person name="Tonacini J."/>
            <person name="Schnyder B."/>
            <person name="Lefort F."/>
        </authorList>
    </citation>
    <scope>NUCLEOTIDE SEQUENCE [LARGE SCALE GENOMIC DNA]</scope>
    <source>
        <strain evidence="11 12">SA-120</strain>
    </source>
</reference>
<name>A0AA40JRH9_STAAU</name>
<dbReference type="InterPro" id="IPR020084">
    <property type="entry name" value="NUDIX_hydrolase_CS"/>
</dbReference>
<evidence type="ECO:0000256" key="8">
    <source>
        <dbReference type="ARBA" id="ARBA00023027"/>
    </source>
</evidence>
<evidence type="ECO:0000256" key="1">
    <source>
        <dbReference type="ARBA" id="ARBA00001946"/>
    </source>
</evidence>
<evidence type="ECO:0000256" key="4">
    <source>
        <dbReference type="ARBA" id="ARBA00012381"/>
    </source>
</evidence>
<keyword evidence="5" id="KW-0479">Metal-binding</keyword>
<evidence type="ECO:0000313" key="11">
    <source>
        <dbReference type="EMBL" id="KIU01569.1"/>
    </source>
</evidence>
<dbReference type="InterPro" id="IPR050241">
    <property type="entry name" value="NAD-cap_RNA_hydrolase_NudC"/>
</dbReference>
<evidence type="ECO:0000313" key="12">
    <source>
        <dbReference type="Proteomes" id="UP000032274"/>
    </source>
</evidence>
<gene>
    <name evidence="11" type="ORF">QU38_00955</name>
</gene>
<comment type="cofactor">
    <cofactor evidence="2">
        <name>Zn(2+)</name>
        <dbReference type="ChEBI" id="CHEBI:29105"/>
    </cofactor>
</comment>
<dbReference type="GO" id="GO:0046872">
    <property type="term" value="F:metal ion binding"/>
    <property type="evidence" value="ECO:0007669"/>
    <property type="project" value="UniProtKB-KW"/>
</dbReference>
<dbReference type="InterPro" id="IPR000086">
    <property type="entry name" value="NUDIX_hydrolase_dom"/>
</dbReference>
<evidence type="ECO:0000256" key="7">
    <source>
        <dbReference type="ARBA" id="ARBA00022842"/>
    </source>
</evidence>
<evidence type="ECO:0000256" key="2">
    <source>
        <dbReference type="ARBA" id="ARBA00001947"/>
    </source>
</evidence>
<dbReference type="Gene3D" id="3.90.79.10">
    <property type="entry name" value="Nucleoside Triphosphate Pyrophosphohydrolase"/>
    <property type="match status" value="1"/>
</dbReference>
<keyword evidence="8" id="KW-0520">NAD</keyword>